<dbReference type="Proteomes" id="UP000199249">
    <property type="component" value="Unassembled WGS sequence"/>
</dbReference>
<dbReference type="STRING" id="651662.SAMN04488069_10892"/>
<evidence type="ECO:0000256" key="1">
    <source>
        <dbReference type="SAM" id="SignalP"/>
    </source>
</evidence>
<keyword evidence="3" id="KW-1185">Reference proteome</keyword>
<dbReference type="Gene3D" id="2.40.160.20">
    <property type="match status" value="1"/>
</dbReference>
<proteinExistence type="predicted"/>
<dbReference type="InterPro" id="IPR011250">
    <property type="entry name" value="OMP/PagP_B-barrel"/>
</dbReference>
<evidence type="ECO:0000313" key="2">
    <source>
        <dbReference type="EMBL" id="SDY39596.1"/>
    </source>
</evidence>
<protein>
    <submittedName>
        <fullName evidence="2">Outer membrane protein beta-barrel domain-containing protein</fullName>
    </submittedName>
</protein>
<reference evidence="3" key="1">
    <citation type="submission" date="2016-10" db="EMBL/GenBank/DDBJ databases">
        <authorList>
            <person name="Varghese N."/>
            <person name="Submissions S."/>
        </authorList>
    </citation>
    <scope>NUCLEOTIDE SEQUENCE [LARGE SCALE GENOMIC DNA]</scope>
    <source>
        <strain evidence="3">CGMCC 1.8975</strain>
    </source>
</reference>
<feature type="signal peptide" evidence="1">
    <location>
        <begin position="1"/>
        <end position="16"/>
    </location>
</feature>
<dbReference type="EMBL" id="FNOV01000008">
    <property type="protein sequence ID" value="SDY39596.1"/>
    <property type="molecule type" value="Genomic_DNA"/>
</dbReference>
<name>A0A1H3JI50_9BACT</name>
<dbReference type="SUPFAM" id="SSF56925">
    <property type="entry name" value="OMPA-like"/>
    <property type="match status" value="1"/>
</dbReference>
<evidence type="ECO:0000313" key="3">
    <source>
        <dbReference type="Proteomes" id="UP000199249"/>
    </source>
</evidence>
<sequence>MPLLAAALLASSAAQAQTAQGTRVLGLSGGNFTFQSNDNIKRFSGTLMPSLGIFVADNLAVGVAVPLGYSRLKLDVADGITNRSLTLGVLPWLRYYLPSESKHQVFGELSVGGVLSSYRSNNGIPGESYFDTDVHFAGSAGLGYSYFITPAVGLEGLLAYQRITGNSNSGNGALSLNLGFRIYLPRN</sequence>
<keyword evidence="1" id="KW-0732">Signal</keyword>
<feature type="chain" id="PRO_5011513139" evidence="1">
    <location>
        <begin position="17"/>
        <end position="187"/>
    </location>
</feature>
<accession>A0A1H3JI50</accession>
<gene>
    <name evidence="2" type="ORF">SAMN04488069_10892</name>
</gene>
<dbReference type="AlphaFoldDB" id="A0A1H3JI50"/>
<organism evidence="2 3">
    <name type="scientific">Hymenobacter psychrophilus</name>
    <dbReference type="NCBI Taxonomy" id="651662"/>
    <lineage>
        <taxon>Bacteria</taxon>
        <taxon>Pseudomonadati</taxon>
        <taxon>Bacteroidota</taxon>
        <taxon>Cytophagia</taxon>
        <taxon>Cytophagales</taxon>
        <taxon>Hymenobacteraceae</taxon>
        <taxon>Hymenobacter</taxon>
    </lineage>
</organism>